<feature type="domain" description="PRD" evidence="8">
    <location>
        <begin position="278"/>
        <end position="384"/>
    </location>
</feature>
<organism evidence="9 10">
    <name type="scientific">Staphylococcus chromogenes</name>
    <name type="common">Staphylococcus hyicus subsp. chromogenes</name>
    <dbReference type="NCBI Taxonomy" id="46126"/>
    <lineage>
        <taxon>Bacteria</taxon>
        <taxon>Bacillati</taxon>
        <taxon>Bacillota</taxon>
        <taxon>Bacilli</taxon>
        <taxon>Bacillales</taxon>
        <taxon>Staphylococcaceae</taxon>
        <taxon>Staphylococcus</taxon>
    </lineage>
</organism>
<keyword evidence="5" id="KW-0804">Transcription</keyword>
<name>A0ABX5I6Q9_STACR</name>
<dbReference type="InterPro" id="IPR036634">
    <property type="entry name" value="PRD_sf"/>
</dbReference>
<dbReference type="EMBL" id="PZAO01000041">
    <property type="protein sequence ID" value="PTG67749.1"/>
    <property type="molecule type" value="Genomic_DNA"/>
</dbReference>
<dbReference type="InterPro" id="IPR002178">
    <property type="entry name" value="PTS_EIIA_type-2_dom"/>
</dbReference>
<evidence type="ECO:0000313" key="9">
    <source>
        <dbReference type="EMBL" id="PTG67749.1"/>
    </source>
</evidence>
<gene>
    <name evidence="9" type="ORF">BU676_11410</name>
</gene>
<sequence length="629" mass="73283">MGDAMKLTKKHILIIDTLLKTNEAEDRLAFNLNISIRTLANYLIQLQDYFQGVITISRLHGKVNLHVINEDDFNMLYKALSQEIKEENEQENKLIYEIYQHLLSKKVHKIDDIADAFFVSKSAANKLLNRLKELLAPYNIDVEGIPNVGIKIQGSEFQIRKSLLEVFTEYIKEDIDTLSKNILKDISRKYSLEETTERRLFDAFSVSEQRLQYGNKISGKINQDDELYNAKFFEAFQGIKDKWIEAYSIVYPDDEVLLMVLQLIGRRATLLSFLNESNYHTLLEDIIDKTIEDIEYYFSIKIDPEIFSFDIKQHLTYMINRLIFNINIENTLIDDIQQRYPFAYELSKVLAWNIEEKFDVDVPINELGFLSIYFSVYLAEIERRIREVGSIAVITDQGLSITKLLVSNLRNIFGEHVCIDVFTGDELDESTLENYKLKVSNVNLNKMFNEIIYIGDILDTQQLKAKIERFLIYKDVKNRKFYSDSEIVNHTSNKDFMLLTEGNHSYQDLVVRMVDELIAEGKVEVSFKESILNREAQRSTVYQRLGFPHADYDGDETYLKIGLIHDADVEDLKMIILLAIPNNVQNDAAIIRLYEEILAVSSNEYLLNKMNDVDNYVDFAKLLNNEMRE</sequence>
<comment type="caution">
    <text evidence="9">The sequence shown here is derived from an EMBL/GenBank/DDBJ whole genome shotgun (WGS) entry which is preliminary data.</text>
</comment>
<reference evidence="9 10" key="1">
    <citation type="journal article" date="2016" name="Front. Microbiol.">
        <title>Comprehensive Phylogenetic Analysis of Bovine Non-aureus Staphylococci Species Based on Whole-Genome Sequencing.</title>
        <authorList>
            <person name="Naushad S."/>
            <person name="Barkema H.W."/>
            <person name="Luby C."/>
            <person name="Condas L.A."/>
            <person name="Nobrega D.B."/>
            <person name="Carson D.A."/>
            <person name="De Buck J."/>
        </authorList>
    </citation>
    <scope>NUCLEOTIDE SEQUENCE [LARGE SCALE GENOMIC DNA]</scope>
    <source>
        <strain evidence="9 10">SNUC 1363</strain>
    </source>
</reference>
<evidence type="ECO:0000256" key="3">
    <source>
        <dbReference type="ARBA" id="ARBA00023015"/>
    </source>
</evidence>
<dbReference type="Gene3D" id="3.40.930.10">
    <property type="entry name" value="Mannitol-specific EII, Chain A"/>
    <property type="match status" value="1"/>
</dbReference>
<dbReference type="SUPFAM" id="SSF55804">
    <property type="entry name" value="Phoshotransferase/anion transport protein"/>
    <property type="match status" value="1"/>
</dbReference>
<feature type="coiled-coil region" evidence="6">
    <location>
        <begin position="70"/>
        <end position="97"/>
    </location>
</feature>
<evidence type="ECO:0000256" key="1">
    <source>
        <dbReference type="ARBA" id="ARBA00011798"/>
    </source>
</evidence>
<accession>A0ABX5I6Q9</accession>
<dbReference type="InterPro" id="IPR007737">
    <property type="entry name" value="Mga_HTH"/>
</dbReference>
<dbReference type="PANTHER" id="PTHR30185">
    <property type="entry name" value="CRYPTIC BETA-GLUCOSIDE BGL OPERON ANTITERMINATOR"/>
    <property type="match status" value="1"/>
</dbReference>
<evidence type="ECO:0000259" key="7">
    <source>
        <dbReference type="PROSITE" id="PS51094"/>
    </source>
</evidence>
<keyword evidence="2" id="KW-0677">Repeat</keyword>
<comment type="subunit">
    <text evidence="1">Homodimer or homotrimer. Seems to be a monomer when not phosphorylated.</text>
</comment>
<dbReference type="Proteomes" id="UP000242008">
    <property type="component" value="Unassembled WGS sequence"/>
</dbReference>
<dbReference type="PROSITE" id="PS51094">
    <property type="entry name" value="PTS_EIIA_TYPE_2"/>
    <property type="match status" value="1"/>
</dbReference>
<feature type="domain" description="PRD" evidence="8">
    <location>
        <begin position="166"/>
        <end position="273"/>
    </location>
</feature>
<keyword evidence="3" id="KW-0805">Transcription regulation</keyword>
<evidence type="ECO:0008006" key="11">
    <source>
        <dbReference type="Google" id="ProtNLM"/>
    </source>
</evidence>
<evidence type="ECO:0000259" key="8">
    <source>
        <dbReference type="PROSITE" id="PS51372"/>
    </source>
</evidence>
<keyword evidence="6" id="KW-0175">Coiled coil</keyword>
<dbReference type="InterPro" id="IPR050661">
    <property type="entry name" value="BglG_antiterminators"/>
</dbReference>
<evidence type="ECO:0000256" key="5">
    <source>
        <dbReference type="ARBA" id="ARBA00023163"/>
    </source>
</evidence>
<dbReference type="Pfam" id="PF05043">
    <property type="entry name" value="Mga"/>
    <property type="match status" value="1"/>
</dbReference>
<dbReference type="SUPFAM" id="SSF63520">
    <property type="entry name" value="PTS-regulatory domain, PRD"/>
    <property type="match status" value="1"/>
</dbReference>
<evidence type="ECO:0000256" key="4">
    <source>
        <dbReference type="ARBA" id="ARBA00023159"/>
    </source>
</evidence>
<protein>
    <recommendedName>
        <fullName evidence="11">EIII</fullName>
    </recommendedName>
</protein>
<keyword evidence="4" id="KW-0010">Activator</keyword>
<keyword evidence="10" id="KW-1185">Reference proteome</keyword>
<evidence type="ECO:0000313" key="10">
    <source>
        <dbReference type="Proteomes" id="UP000242008"/>
    </source>
</evidence>
<dbReference type="InterPro" id="IPR016152">
    <property type="entry name" value="PTrfase/Anion_transptr"/>
</dbReference>
<dbReference type="Gene3D" id="1.10.1790.10">
    <property type="entry name" value="PRD domain"/>
    <property type="match status" value="1"/>
</dbReference>
<evidence type="ECO:0000256" key="6">
    <source>
        <dbReference type="SAM" id="Coils"/>
    </source>
</evidence>
<dbReference type="PANTHER" id="PTHR30185:SF18">
    <property type="entry name" value="TRANSCRIPTIONAL REGULATOR MTLR"/>
    <property type="match status" value="1"/>
</dbReference>
<evidence type="ECO:0000256" key="2">
    <source>
        <dbReference type="ARBA" id="ARBA00022737"/>
    </source>
</evidence>
<dbReference type="PROSITE" id="PS51372">
    <property type="entry name" value="PRD_2"/>
    <property type="match status" value="2"/>
</dbReference>
<proteinExistence type="predicted"/>
<dbReference type="InterPro" id="IPR011608">
    <property type="entry name" value="PRD"/>
</dbReference>
<feature type="domain" description="PTS EIIA type-2" evidence="7">
    <location>
        <begin position="490"/>
        <end position="626"/>
    </location>
</feature>
<dbReference type="Pfam" id="PF00874">
    <property type="entry name" value="PRD"/>
    <property type="match status" value="1"/>
</dbReference>